<evidence type="ECO:0000259" key="4">
    <source>
        <dbReference type="PROSITE" id="PS50887"/>
    </source>
</evidence>
<organism evidence="5 6">
    <name type="scientific">Geomonas anaerohicana</name>
    <dbReference type="NCBI Taxonomy" id="2798583"/>
    <lineage>
        <taxon>Bacteria</taxon>
        <taxon>Pseudomonadati</taxon>
        <taxon>Thermodesulfobacteriota</taxon>
        <taxon>Desulfuromonadia</taxon>
        <taxon>Geobacterales</taxon>
        <taxon>Geobacteraceae</taxon>
        <taxon>Geomonas</taxon>
    </lineage>
</organism>
<evidence type="ECO:0000256" key="3">
    <source>
        <dbReference type="SAM" id="Phobius"/>
    </source>
</evidence>
<dbReference type="EMBL" id="JAEMHL010000001">
    <property type="protein sequence ID" value="MBJ6748949.1"/>
    <property type="molecule type" value="Genomic_DNA"/>
</dbReference>
<feature type="transmembrane region" description="Helical" evidence="3">
    <location>
        <begin position="32"/>
        <end position="53"/>
    </location>
</feature>
<dbReference type="SUPFAM" id="SSF55073">
    <property type="entry name" value="Nucleotide cyclase"/>
    <property type="match status" value="1"/>
</dbReference>
<protein>
    <recommendedName>
        <fullName evidence="1">diguanylate cyclase</fullName>
        <ecNumber evidence="1">2.7.7.65</ecNumber>
    </recommendedName>
</protein>
<keyword evidence="3" id="KW-0472">Membrane</keyword>
<proteinExistence type="predicted"/>
<accession>A0ABS0YA03</accession>
<reference evidence="5 6" key="1">
    <citation type="submission" date="2020-12" db="EMBL/GenBank/DDBJ databases">
        <title>Geomonas sp. Red421, isolated from paddy soil.</title>
        <authorList>
            <person name="Xu Z."/>
            <person name="Zhang Z."/>
            <person name="Masuda Y."/>
            <person name="Itoh H."/>
            <person name="Senoo K."/>
        </authorList>
    </citation>
    <scope>NUCLEOTIDE SEQUENCE [LARGE SCALE GENOMIC DNA]</scope>
    <source>
        <strain evidence="5 6">Red421</strain>
    </source>
</reference>
<feature type="domain" description="GGDEF" evidence="4">
    <location>
        <begin position="289"/>
        <end position="418"/>
    </location>
</feature>
<name>A0ABS0YA03_9BACT</name>
<dbReference type="PROSITE" id="PS50887">
    <property type="entry name" value="GGDEF"/>
    <property type="match status" value="1"/>
</dbReference>
<evidence type="ECO:0000313" key="5">
    <source>
        <dbReference type="EMBL" id="MBJ6748949.1"/>
    </source>
</evidence>
<dbReference type="Proteomes" id="UP000614714">
    <property type="component" value="Unassembled WGS sequence"/>
</dbReference>
<dbReference type="EC" id="2.7.7.65" evidence="1"/>
<evidence type="ECO:0000313" key="6">
    <source>
        <dbReference type="Proteomes" id="UP000614714"/>
    </source>
</evidence>
<dbReference type="InterPro" id="IPR043128">
    <property type="entry name" value="Rev_trsase/Diguanyl_cyclase"/>
</dbReference>
<comment type="caution">
    <text evidence="5">The sequence shown here is derived from an EMBL/GenBank/DDBJ whole genome shotgun (WGS) entry which is preliminary data.</text>
</comment>
<dbReference type="InterPro" id="IPR000160">
    <property type="entry name" value="GGDEF_dom"/>
</dbReference>
<gene>
    <name evidence="5" type="ORF">JFN91_01850</name>
</gene>
<dbReference type="PANTHER" id="PTHR45138:SF9">
    <property type="entry name" value="DIGUANYLATE CYCLASE DGCM-RELATED"/>
    <property type="match status" value="1"/>
</dbReference>
<dbReference type="PANTHER" id="PTHR45138">
    <property type="entry name" value="REGULATORY COMPONENTS OF SENSORY TRANSDUCTION SYSTEM"/>
    <property type="match status" value="1"/>
</dbReference>
<comment type="catalytic activity">
    <reaction evidence="2">
        <text>2 GTP = 3',3'-c-di-GMP + 2 diphosphate</text>
        <dbReference type="Rhea" id="RHEA:24898"/>
        <dbReference type="ChEBI" id="CHEBI:33019"/>
        <dbReference type="ChEBI" id="CHEBI:37565"/>
        <dbReference type="ChEBI" id="CHEBI:58805"/>
        <dbReference type="EC" id="2.7.7.65"/>
    </reaction>
</comment>
<dbReference type="SMART" id="SM00267">
    <property type="entry name" value="GGDEF"/>
    <property type="match status" value="1"/>
</dbReference>
<dbReference type="CDD" id="cd01949">
    <property type="entry name" value="GGDEF"/>
    <property type="match status" value="1"/>
</dbReference>
<dbReference type="Gene3D" id="3.30.70.270">
    <property type="match status" value="1"/>
</dbReference>
<feature type="transmembrane region" description="Helical" evidence="3">
    <location>
        <begin position="212"/>
        <end position="235"/>
    </location>
</feature>
<evidence type="ECO:0000256" key="1">
    <source>
        <dbReference type="ARBA" id="ARBA00012528"/>
    </source>
</evidence>
<dbReference type="NCBIfam" id="TIGR00254">
    <property type="entry name" value="GGDEF"/>
    <property type="match status" value="1"/>
</dbReference>
<dbReference type="InterPro" id="IPR029787">
    <property type="entry name" value="Nucleotide_cyclase"/>
</dbReference>
<evidence type="ECO:0000256" key="2">
    <source>
        <dbReference type="ARBA" id="ARBA00034247"/>
    </source>
</evidence>
<dbReference type="Pfam" id="PF00990">
    <property type="entry name" value="GGDEF"/>
    <property type="match status" value="1"/>
</dbReference>
<keyword evidence="6" id="KW-1185">Reference proteome</keyword>
<keyword evidence="3" id="KW-1133">Transmembrane helix</keyword>
<dbReference type="InterPro" id="IPR050469">
    <property type="entry name" value="Diguanylate_Cyclase"/>
</dbReference>
<sequence length="418" mass="46624">MPGLPGQGLTVKLFPTIFQADAKKDPDSLLRLFVSVALVSIIVITSLAGYAFYQVLQKNLVASAEEDAIKVSTALSEDEKARFTMVKSDGTVAVEVSPDNFFILDRDLRTFLAPFDIVKIKIYSSEYRIVYSTEAKLIGEVNRGNKRLARALAGAFDSKLERKEEVKDLADELKFNVDVVETYIPIRARGKVIGSFEVYIDVTKYHQQTMNAALVSLGALCGILMTVFGISFVLIKRGTNELKETQEILRKQTLIDGLTGTFNKRQIELIGRREFARALRRREKGLADAEVGFIMIDIDHFKQVNDRYGHLAGDHLLQQFAERVTASLRSYDSVGRFGGEEFLVVLPGSGREQTLSVAHKIWSLIREEPFLVDGETLRVTTSAGVANVQHSDDDLLQVLKRADLNLYQAKSGGRDRVV</sequence>
<keyword evidence="3" id="KW-0812">Transmembrane</keyword>